<dbReference type="AlphaFoldDB" id="A0A0G4Q1V0"/>
<evidence type="ECO:0000259" key="2">
    <source>
        <dbReference type="Pfam" id="PF03972"/>
    </source>
</evidence>
<dbReference type="Gene3D" id="1.10.4100.10">
    <property type="entry name" value="2-methylcitrate dehydratase PrpD"/>
    <property type="match status" value="1"/>
</dbReference>
<dbReference type="RefSeq" id="WP_072062874.1">
    <property type="nucleotide sequence ID" value="NZ_CVRY01000001.1"/>
</dbReference>
<dbReference type="PANTHER" id="PTHR16943">
    <property type="entry name" value="2-METHYLCITRATE DEHYDRATASE-RELATED"/>
    <property type="match status" value="1"/>
</dbReference>
<dbReference type="Pfam" id="PF19305">
    <property type="entry name" value="MmgE_PrpD_C"/>
    <property type="match status" value="1"/>
</dbReference>
<gene>
    <name evidence="4" type="ORF">BN1804_00523</name>
</gene>
<dbReference type="InterPro" id="IPR042188">
    <property type="entry name" value="MmgE/PrpD_sf_2"/>
</dbReference>
<accession>A0A0G4Q1V0</accession>
<proteinExistence type="inferred from homology"/>
<evidence type="ECO:0000313" key="4">
    <source>
        <dbReference type="EMBL" id="CRL59591.1"/>
    </source>
</evidence>
<feature type="domain" description="MmgE/PrpD N-terminal" evidence="2">
    <location>
        <begin position="5"/>
        <end position="244"/>
    </location>
</feature>
<comment type="similarity">
    <text evidence="1">Belongs to the PrpD family.</text>
</comment>
<dbReference type="Pfam" id="PF03972">
    <property type="entry name" value="MmgE_PrpD_N"/>
    <property type="match status" value="1"/>
</dbReference>
<dbReference type="Proteomes" id="UP000183920">
    <property type="component" value="Unassembled WGS sequence"/>
</dbReference>
<evidence type="ECO:0000256" key="1">
    <source>
        <dbReference type="ARBA" id="ARBA00006174"/>
    </source>
</evidence>
<dbReference type="GO" id="GO:0016829">
    <property type="term" value="F:lyase activity"/>
    <property type="evidence" value="ECO:0007669"/>
    <property type="project" value="InterPro"/>
</dbReference>
<dbReference type="Gene3D" id="3.30.1330.120">
    <property type="entry name" value="2-methylcitrate dehydratase PrpD"/>
    <property type="match status" value="1"/>
</dbReference>
<dbReference type="InterPro" id="IPR005656">
    <property type="entry name" value="MmgE_PrpD"/>
</dbReference>
<organism evidence="4 5">
    <name type="scientific">Proteus penneri</name>
    <dbReference type="NCBI Taxonomy" id="102862"/>
    <lineage>
        <taxon>Bacteria</taxon>
        <taxon>Pseudomonadati</taxon>
        <taxon>Pseudomonadota</taxon>
        <taxon>Gammaproteobacteria</taxon>
        <taxon>Enterobacterales</taxon>
        <taxon>Morganellaceae</taxon>
        <taxon>Proteus</taxon>
    </lineage>
</organism>
<evidence type="ECO:0000259" key="3">
    <source>
        <dbReference type="Pfam" id="PF19305"/>
    </source>
</evidence>
<name>A0A0G4Q1V0_9GAMM</name>
<dbReference type="EMBL" id="CVRY01000001">
    <property type="protein sequence ID" value="CRL59591.1"/>
    <property type="molecule type" value="Genomic_DNA"/>
</dbReference>
<dbReference type="InterPro" id="IPR045337">
    <property type="entry name" value="MmgE_PrpD_C"/>
</dbReference>
<protein>
    <submittedName>
        <fullName evidence="4">MmgE/PrpD family protein</fullName>
    </submittedName>
</protein>
<reference evidence="5" key="1">
    <citation type="submission" date="2015-06" db="EMBL/GenBank/DDBJ databases">
        <authorList>
            <person name="Urmite Genomes"/>
        </authorList>
    </citation>
    <scope>NUCLEOTIDE SEQUENCE [LARGE SCALE GENOMIC DNA]</scope>
    <source>
        <strain evidence="5">CSUR P1867</strain>
    </source>
</reference>
<dbReference type="InterPro" id="IPR036148">
    <property type="entry name" value="MmgE/PrpD_sf"/>
</dbReference>
<dbReference type="InterPro" id="IPR042183">
    <property type="entry name" value="MmgE/PrpD_sf_1"/>
</dbReference>
<dbReference type="SUPFAM" id="SSF103378">
    <property type="entry name" value="2-methylcitrate dehydratase PrpD"/>
    <property type="match status" value="1"/>
</dbReference>
<dbReference type="InterPro" id="IPR045336">
    <property type="entry name" value="MmgE_PrpD_N"/>
</dbReference>
<sequence length="462" mass="49517">MTLSQQLAQFITTTHFSDLPAQVVERAKIHLLDTLGVALAGSVQQSAIQSRQGVAFLPDSQGNVPIWGSSLTASTTVAALTNGIASHALDFDDTHTDSIAHGSAVLTPIAFALGESIGASSQDILTAWVIGWEVAARVGLASHSGFHQRGFHATAIAGIFGATACAASLLKLTPEQTVNALGLTGSQAGGVAEYLANSSSSKCFHAGWAAQSGIIAASLAKGGMTGPETIFEGRYSLYQTHGIREQAQPEQVALGLGEVWEFLNVSIKPYPVCHFAHATIDCGRNLLKKGITADDIESVECVVDPVAAALICEPLETKWAPKTAYGAKFSLPWLFAAGFLDNALTLSSLFPENLQREDIQRLAKKVSYRYPEKGEIPFPTYFPGLIFVTLKNGEKITEKLDIQYGNPKNPITDKDVISKFYDNASLVIEDKQSAQLVEKVLNFEKITLSEITQLLRNEEVAN</sequence>
<evidence type="ECO:0000313" key="5">
    <source>
        <dbReference type="Proteomes" id="UP000183920"/>
    </source>
</evidence>
<feature type="domain" description="MmgE/PrpD C-terminal" evidence="3">
    <location>
        <begin position="270"/>
        <end position="441"/>
    </location>
</feature>
<dbReference type="PANTHER" id="PTHR16943:SF8">
    <property type="entry name" value="2-METHYLCITRATE DEHYDRATASE"/>
    <property type="match status" value="1"/>
</dbReference>